<dbReference type="SUPFAM" id="SSF48576">
    <property type="entry name" value="Terpenoid synthases"/>
    <property type="match status" value="1"/>
</dbReference>
<organism evidence="1 2">
    <name type="scientific">Paenibacillus nasutitermitis</name>
    <dbReference type="NCBI Taxonomy" id="1652958"/>
    <lineage>
        <taxon>Bacteria</taxon>
        <taxon>Bacillati</taxon>
        <taxon>Bacillota</taxon>
        <taxon>Bacilli</taxon>
        <taxon>Bacillales</taxon>
        <taxon>Paenibacillaceae</taxon>
        <taxon>Paenibacillus</taxon>
    </lineage>
</organism>
<reference evidence="1" key="2">
    <citation type="submission" date="2020-09" db="EMBL/GenBank/DDBJ databases">
        <authorList>
            <person name="Sun Q."/>
            <person name="Zhou Y."/>
        </authorList>
    </citation>
    <scope>NUCLEOTIDE SEQUENCE</scope>
    <source>
        <strain evidence="1">CGMCC 1.15178</strain>
    </source>
</reference>
<dbReference type="EMBL" id="BMHP01000007">
    <property type="protein sequence ID" value="GGD94423.1"/>
    <property type="molecule type" value="Genomic_DNA"/>
</dbReference>
<dbReference type="InterPro" id="IPR008949">
    <property type="entry name" value="Isoprenoid_synthase_dom_sf"/>
</dbReference>
<evidence type="ECO:0000313" key="2">
    <source>
        <dbReference type="Proteomes" id="UP000612456"/>
    </source>
</evidence>
<dbReference type="AlphaFoldDB" id="A0A916ZFB1"/>
<reference evidence="1" key="1">
    <citation type="journal article" date="2014" name="Int. J. Syst. Evol. Microbiol.">
        <title>Complete genome sequence of Corynebacterium casei LMG S-19264T (=DSM 44701T), isolated from a smear-ripened cheese.</title>
        <authorList>
            <consortium name="US DOE Joint Genome Institute (JGI-PGF)"/>
            <person name="Walter F."/>
            <person name="Albersmeier A."/>
            <person name="Kalinowski J."/>
            <person name="Ruckert C."/>
        </authorList>
    </citation>
    <scope>NUCLEOTIDE SEQUENCE</scope>
    <source>
        <strain evidence="1">CGMCC 1.15178</strain>
    </source>
</reference>
<comment type="caution">
    <text evidence="1">The sequence shown here is derived from an EMBL/GenBank/DDBJ whole genome shotgun (WGS) entry which is preliminary data.</text>
</comment>
<name>A0A916ZFB1_9BACL</name>
<protein>
    <submittedName>
        <fullName evidence="1">Uncharacterized protein</fullName>
    </submittedName>
</protein>
<keyword evidence="2" id="KW-1185">Reference proteome</keyword>
<proteinExistence type="predicted"/>
<sequence>MVAIMNWKTSYNEDLAVVFEDAKAIVSVFPKPLAALGLAYVDQYNPLLPDSTKNYICYLLPFWLQDVTGTDSAASRKLSLANVFIMLYFFVQDDLMDTSPDDWKEQLALGNLLYVAFLDIYRETFPPDSPFWHFFSRYIGEWAVAVATEGQASYSDYSLAMKASPVKLASTGALLLSGRETLIPAVSDAVDSVLTTLQMADDWADWENDLMEGSGNSLLSFIRKERQLPEDSPLTALEVKQAVGINGVLGRFAKTAAQRHEYLRQGSFDAPMLFAFHQSLVSQLEKSGESLSERSRSLLRGGFVDWLSKSSNMTYAARPE</sequence>
<accession>A0A916ZFB1</accession>
<gene>
    <name evidence="1" type="ORF">GCM10010911_61360</name>
</gene>
<evidence type="ECO:0000313" key="1">
    <source>
        <dbReference type="EMBL" id="GGD94423.1"/>
    </source>
</evidence>
<dbReference type="Proteomes" id="UP000612456">
    <property type="component" value="Unassembled WGS sequence"/>
</dbReference>